<comment type="catalytic activity">
    <reaction evidence="3">
        <text>glycyl-tRNA(Ala) + H2O = tRNA(Ala) + glycine + H(+)</text>
        <dbReference type="Rhea" id="RHEA:53744"/>
        <dbReference type="Rhea" id="RHEA-COMP:9657"/>
        <dbReference type="Rhea" id="RHEA-COMP:13640"/>
        <dbReference type="ChEBI" id="CHEBI:15377"/>
        <dbReference type="ChEBI" id="CHEBI:15378"/>
        <dbReference type="ChEBI" id="CHEBI:57305"/>
        <dbReference type="ChEBI" id="CHEBI:78442"/>
        <dbReference type="ChEBI" id="CHEBI:78522"/>
    </reaction>
</comment>
<dbReference type="AlphaFoldDB" id="W6M5P9"/>
<dbReference type="GO" id="GO:0043908">
    <property type="term" value="F:Ser(Gly)-tRNA(Ala) hydrolase activity"/>
    <property type="evidence" value="ECO:0007669"/>
    <property type="project" value="UniProtKB-UniRule"/>
</dbReference>
<dbReference type="RefSeq" id="WP_048673590.1">
    <property type="nucleotide sequence ID" value="NZ_CBTJ020000045.1"/>
</dbReference>
<dbReference type="NCBIfam" id="TIGR00256">
    <property type="entry name" value="D-aminoacyl-tRNA deacylase"/>
    <property type="match status" value="1"/>
</dbReference>
<dbReference type="Proteomes" id="UP000035760">
    <property type="component" value="Unassembled WGS sequence"/>
</dbReference>
<proteinExistence type="inferred from homology"/>
<keyword evidence="3" id="KW-0694">RNA-binding</keyword>
<dbReference type="EC" id="3.1.1.96" evidence="3"/>
<dbReference type="InterPro" id="IPR023509">
    <property type="entry name" value="DTD-like_sf"/>
</dbReference>
<dbReference type="OrthoDB" id="9801395at2"/>
<dbReference type="GO" id="GO:0019478">
    <property type="term" value="P:D-amino acid catabolic process"/>
    <property type="evidence" value="ECO:0007669"/>
    <property type="project" value="UniProtKB-UniRule"/>
</dbReference>
<accession>W6M5P9</accession>
<comment type="caution">
    <text evidence="4">The sequence shown here is derived from an EMBL/GenBank/DDBJ whole genome shotgun (WGS) entry which is preliminary data.</text>
</comment>
<evidence type="ECO:0000313" key="5">
    <source>
        <dbReference type="Proteomes" id="UP000035760"/>
    </source>
</evidence>
<reference evidence="4" key="1">
    <citation type="submission" date="2013-07" db="EMBL/GenBank/DDBJ databases">
        <authorList>
            <person name="McIlroy S."/>
        </authorList>
    </citation>
    <scope>NUCLEOTIDE SEQUENCE [LARGE SCALE GENOMIC DNA]</scope>
    <source>
        <strain evidence="4">Run_A_D11</strain>
    </source>
</reference>
<dbReference type="Pfam" id="PF02580">
    <property type="entry name" value="Tyr_Deacylase"/>
    <property type="match status" value="1"/>
</dbReference>
<dbReference type="SUPFAM" id="SSF69500">
    <property type="entry name" value="DTD-like"/>
    <property type="match status" value="1"/>
</dbReference>
<keyword evidence="5" id="KW-1185">Reference proteome</keyword>
<dbReference type="EMBL" id="CBTJ020000045">
    <property type="protein sequence ID" value="CDI03057.1"/>
    <property type="molecule type" value="Genomic_DNA"/>
</dbReference>
<dbReference type="InterPro" id="IPR003732">
    <property type="entry name" value="Daa-tRNA_deacyls_DTD"/>
</dbReference>
<name>W6M5P9_9GAMM</name>
<dbReference type="CDD" id="cd00563">
    <property type="entry name" value="Dtyr_deacylase"/>
    <property type="match status" value="1"/>
</dbReference>
<evidence type="ECO:0000256" key="2">
    <source>
        <dbReference type="ARBA" id="ARBA00022801"/>
    </source>
</evidence>
<sequence>MIGLLQRVSGARVEVDSEIVGAIGAGLLVLVGVERGDSEAQADRLLERLLGYRVFADADGKMNRSVRDIGGGLLLVPQFTLAADTRKGMRPSFIPAAPPADGERLFNYLVEQARQHPTPVATGRFGADMQVSLTNDGPVTFLLRSAPTEG</sequence>
<comment type="domain">
    <text evidence="3">A Gly-cisPro motif from one monomer fits into the active site of the other monomer to allow specific chiral rejection of L-amino acids.</text>
</comment>
<comment type="similarity">
    <text evidence="1 3">Belongs to the DTD family.</text>
</comment>
<dbReference type="PANTHER" id="PTHR10472">
    <property type="entry name" value="D-TYROSYL-TRNA TYR DEACYLASE"/>
    <property type="match status" value="1"/>
</dbReference>
<keyword evidence="3" id="KW-0820">tRNA-binding</keyword>
<feature type="short sequence motif" description="Gly-cisPro motif, important for rejection of L-amino acids" evidence="3">
    <location>
        <begin position="137"/>
        <end position="138"/>
    </location>
</feature>
<reference evidence="4" key="2">
    <citation type="submission" date="2014-03" db="EMBL/GenBank/DDBJ databases">
        <title>Candidatus Competibacter-lineage genomes retrieved from metagenomes reveal functional metabolic diversity.</title>
        <authorList>
            <person name="McIlroy S.J."/>
            <person name="Albertsen M."/>
            <person name="Andresen E.K."/>
            <person name="Saunders A.M."/>
            <person name="Kristiansen R."/>
            <person name="Stokholm-Bjerregaard M."/>
            <person name="Nielsen K.L."/>
            <person name="Nielsen P.H."/>
        </authorList>
    </citation>
    <scope>NUCLEOTIDE SEQUENCE</scope>
    <source>
        <strain evidence="4">Run_A_D11</strain>
    </source>
</reference>
<dbReference type="STRING" id="1400863.BN873_380039"/>
<evidence type="ECO:0000313" key="4">
    <source>
        <dbReference type="EMBL" id="CDI03057.1"/>
    </source>
</evidence>
<keyword evidence="3" id="KW-0963">Cytoplasm</keyword>
<dbReference type="PANTHER" id="PTHR10472:SF5">
    <property type="entry name" value="D-AMINOACYL-TRNA DEACYLASE 1"/>
    <property type="match status" value="1"/>
</dbReference>
<comment type="catalytic activity">
    <reaction evidence="3">
        <text>a D-aminoacyl-tRNA + H2O = a tRNA + a D-alpha-amino acid + H(+)</text>
        <dbReference type="Rhea" id="RHEA:13953"/>
        <dbReference type="Rhea" id="RHEA-COMP:10123"/>
        <dbReference type="Rhea" id="RHEA-COMP:10124"/>
        <dbReference type="ChEBI" id="CHEBI:15377"/>
        <dbReference type="ChEBI" id="CHEBI:15378"/>
        <dbReference type="ChEBI" id="CHEBI:59871"/>
        <dbReference type="ChEBI" id="CHEBI:78442"/>
        <dbReference type="ChEBI" id="CHEBI:79333"/>
        <dbReference type="EC" id="3.1.1.96"/>
    </reaction>
</comment>
<dbReference type="GO" id="GO:0106026">
    <property type="term" value="F:Gly-tRNA(Ala) deacylase activity"/>
    <property type="evidence" value="ECO:0007669"/>
    <property type="project" value="UniProtKB-UniRule"/>
</dbReference>
<protein>
    <recommendedName>
        <fullName evidence="3">D-aminoacyl-tRNA deacylase</fullName>
        <shortName evidence="3">DTD</shortName>
        <ecNumber evidence="3">3.1.1.96</ecNumber>
    </recommendedName>
    <alternativeName>
        <fullName evidence="3">Gly-tRNA(Ala) deacylase</fullName>
        <ecNumber evidence="3">3.1.1.-</ecNumber>
    </alternativeName>
</protein>
<dbReference type="GO" id="GO:0005737">
    <property type="term" value="C:cytoplasm"/>
    <property type="evidence" value="ECO:0007669"/>
    <property type="project" value="UniProtKB-SubCell"/>
</dbReference>
<dbReference type="Gene3D" id="3.50.80.10">
    <property type="entry name" value="D-tyrosyl-tRNA(Tyr) deacylase"/>
    <property type="match status" value="1"/>
</dbReference>
<dbReference type="GO" id="GO:0051500">
    <property type="term" value="F:D-tyrosyl-tRNA(Tyr) deacylase activity"/>
    <property type="evidence" value="ECO:0007669"/>
    <property type="project" value="TreeGrafter"/>
</dbReference>
<dbReference type="EC" id="3.1.1.-" evidence="3"/>
<dbReference type="HAMAP" id="MF_00518">
    <property type="entry name" value="Deacylase_Dtd"/>
    <property type="match status" value="1"/>
</dbReference>
<comment type="function">
    <text evidence="3">An aminoacyl-tRNA editing enzyme that deacylates mischarged D-aminoacyl-tRNAs. Also deacylates mischarged glycyl-tRNA(Ala), protecting cells against glycine mischarging by AlaRS. Acts via tRNA-based rather than protein-based catalysis; rejects L-amino acids rather than detecting D-amino acids in the active site. By recycling D-aminoacyl-tRNA to D-amino acids and free tRNA molecules, this enzyme counteracts the toxicity associated with the formation of D-aminoacyl-tRNA entities in vivo and helps enforce protein L-homochirality.</text>
</comment>
<evidence type="ECO:0000256" key="3">
    <source>
        <dbReference type="HAMAP-Rule" id="MF_00518"/>
    </source>
</evidence>
<dbReference type="GO" id="GO:0000049">
    <property type="term" value="F:tRNA binding"/>
    <property type="evidence" value="ECO:0007669"/>
    <property type="project" value="UniProtKB-UniRule"/>
</dbReference>
<gene>
    <name evidence="3 4" type="primary">dtd</name>
    <name evidence="4" type="ORF">BN873_380039</name>
</gene>
<dbReference type="FunFam" id="3.50.80.10:FF:000001">
    <property type="entry name" value="D-aminoacyl-tRNA deacylase"/>
    <property type="match status" value="1"/>
</dbReference>
<comment type="subcellular location">
    <subcellularLocation>
        <location evidence="3">Cytoplasm</location>
    </subcellularLocation>
</comment>
<comment type="subunit">
    <text evidence="3">Homodimer.</text>
</comment>
<keyword evidence="2 3" id="KW-0378">Hydrolase</keyword>
<organism evidence="4 5">
    <name type="scientific">Candidatus Competibacter denitrificans Run_A_D11</name>
    <dbReference type="NCBI Taxonomy" id="1400863"/>
    <lineage>
        <taxon>Bacteria</taxon>
        <taxon>Pseudomonadati</taxon>
        <taxon>Pseudomonadota</taxon>
        <taxon>Gammaproteobacteria</taxon>
        <taxon>Candidatus Competibacteraceae</taxon>
        <taxon>Candidatus Competibacter</taxon>
    </lineage>
</organism>
<evidence type="ECO:0000256" key="1">
    <source>
        <dbReference type="ARBA" id="ARBA00009673"/>
    </source>
</evidence>